<dbReference type="Pfam" id="PF20106">
    <property type="entry name" value="DUF6496"/>
    <property type="match status" value="1"/>
</dbReference>
<accession>A0A6J5LZ82</accession>
<organism evidence="1">
    <name type="scientific">uncultured Caudovirales phage</name>
    <dbReference type="NCBI Taxonomy" id="2100421"/>
    <lineage>
        <taxon>Viruses</taxon>
        <taxon>Duplodnaviria</taxon>
        <taxon>Heunggongvirae</taxon>
        <taxon>Uroviricota</taxon>
        <taxon>Caudoviricetes</taxon>
        <taxon>Peduoviridae</taxon>
        <taxon>Maltschvirus</taxon>
        <taxon>Maltschvirus maltsch</taxon>
    </lineage>
</organism>
<dbReference type="InterPro" id="IPR045468">
    <property type="entry name" value="DUF6496"/>
</dbReference>
<reference evidence="1" key="1">
    <citation type="submission" date="2020-04" db="EMBL/GenBank/DDBJ databases">
        <authorList>
            <person name="Chiriac C."/>
            <person name="Salcher M."/>
            <person name="Ghai R."/>
            <person name="Kavagutti S V."/>
        </authorList>
    </citation>
    <scope>NUCLEOTIDE SEQUENCE</scope>
</reference>
<gene>
    <name evidence="1" type="ORF">UFOVP343_62</name>
</gene>
<dbReference type="EMBL" id="LR796358">
    <property type="protein sequence ID" value="CAB4139361.1"/>
    <property type="molecule type" value="Genomic_DNA"/>
</dbReference>
<evidence type="ECO:0000313" key="1">
    <source>
        <dbReference type="EMBL" id="CAB4139361.1"/>
    </source>
</evidence>
<proteinExistence type="predicted"/>
<name>A0A6J5LZ82_9CAUD</name>
<protein>
    <submittedName>
        <fullName evidence="1">Uncharacterized protein</fullName>
    </submittedName>
</protein>
<sequence>MAKETKKQSAKVAKVLGEFKAGTLHGGVNPKGPKKAPVVKSKQQAVAIALSEAGVARKKKGK</sequence>